<feature type="transmembrane region" description="Helical" evidence="11">
    <location>
        <begin position="101"/>
        <end position="122"/>
    </location>
</feature>
<feature type="transmembrane region" description="Helical" evidence="11">
    <location>
        <begin position="200"/>
        <end position="219"/>
    </location>
</feature>
<proteinExistence type="inferred from homology"/>
<organism evidence="12 13">
    <name type="scientific">Cimex lectularius</name>
    <name type="common">Bed bug</name>
    <name type="synonym">Acanthia lectularia</name>
    <dbReference type="NCBI Taxonomy" id="79782"/>
    <lineage>
        <taxon>Eukaryota</taxon>
        <taxon>Metazoa</taxon>
        <taxon>Ecdysozoa</taxon>
        <taxon>Arthropoda</taxon>
        <taxon>Hexapoda</taxon>
        <taxon>Insecta</taxon>
        <taxon>Pterygota</taxon>
        <taxon>Neoptera</taxon>
        <taxon>Paraneoptera</taxon>
        <taxon>Hemiptera</taxon>
        <taxon>Heteroptera</taxon>
        <taxon>Panheteroptera</taxon>
        <taxon>Cimicomorpha</taxon>
        <taxon>Cimicidae</taxon>
        <taxon>Cimex</taxon>
    </lineage>
</organism>
<keyword evidence="6" id="KW-0375">Hydrogen ion transport</keyword>
<comment type="subcellular location">
    <subcellularLocation>
        <location evidence="1">Cell membrane</location>
        <topology evidence="1">Multi-pass membrane protein</topology>
    </subcellularLocation>
</comment>
<evidence type="ECO:0000256" key="11">
    <source>
        <dbReference type="SAM" id="Phobius"/>
    </source>
</evidence>
<accession>A0A8I6RPM5</accession>
<feature type="transmembrane region" description="Helical" evidence="11">
    <location>
        <begin position="384"/>
        <end position="408"/>
    </location>
</feature>
<evidence type="ECO:0000256" key="4">
    <source>
        <dbReference type="ARBA" id="ARBA00022475"/>
    </source>
</evidence>
<evidence type="ECO:0000256" key="2">
    <source>
        <dbReference type="ARBA" id="ARBA00006513"/>
    </source>
</evidence>
<keyword evidence="5 11" id="KW-0812">Transmembrane</keyword>
<evidence type="ECO:0000256" key="6">
    <source>
        <dbReference type="ARBA" id="ARBA00022781"/>
    </source>
</evidence>
<evidence type="ECO:0000256" key="1">
    <source>
        <dbReference type="ARBA" id="ARBA00004651"/>
    </source>
</evidence>
<keyword evidence="13" id="KW-1185">Reference proteome</keyword>
<evidence type="ECO:0000256" key="8">
    <source>
        <dbReference type="ARBA" id="ARBA00023065"/>
    </source>
</evidence>
<evidence type="ECO:0000313" key="13">
    <source>
        <dbReference type="Proteomes" id="UP000494040"/>
    </source>
</evidence>
<feature type="transmembrane region" description="Helical" evidence="11">
    <location>
        <begin position="352"/>
        <end position="372"/>
    </location>
</feature>
<comment type="similarity">
    <text evidence="2">Belongs to the otopetrin family.</text>
</comment>
<evidence type="ECO:0000256" key="3">
    <source>
        <dbReference type="ARBA" id="ARBA00022448"/>
    </source>
</evidence>
<feature type="transmembrane region" description="Helical" evidence="11">
    <location>
        <begin position="487"/>
        <end position="505"/>
    </location>
</feature>
<keyword evidence="7 11" id="KW-1133">Transmembrane helix</keyword>
<feature type="transmembrane region" description="Helical" evidence="11">
    <location>
        <begin position="420"/>
        <end position="440"/>
    </location>
</feature>
<dbReference type="Pfam" id="PF03189">
    <property type="entry name" value="Otopetrin"/>
    <property type="match status" value="2"/>
</dbReference>
<dbReference type="GeneID" id="106666257"/>
<dbReference type="AlphaFoldDB" id="A0A8I6RPM5"/>
<feature type="transmembrane region" description="Helical" evidence="11">
    <location>
        <begin position="161"/>
        <end position="180"/>
    </location>
</feature>
<dbReference type="GO" id="GO:0015252">
    <property type="term" value="F:proton channel activity"/>
    <property type="evidence" value="ECO:0007669"/>
    <property type="project" value="InterPro"/>
</dbReference>
<dbReference type="Proteomes" id="UP000494040">
    <property type="component" value="Unassembled WGS sequence"/>
</dbReference>
<evidence type="ECO:0000256" key="5">
    <source>
        <dbReference type="ARBA" id="ARBA00022692"/>
    </source>
</evidence>
<keyword evidence="10" id="KW-0407">Ion channel</keyword>
<dbReference type="EnsemblMetazoa" id="XM_014393326.2">
    <property type="protein sequence ID" value="XP_014248812.1"/>
    <property type="gene ID" value="LOC106666257"/>
</dbReference>
<keyword evidence="9 11" id="KW-0472">Membrane</keyword>
<evidence type="ECO:0000313" key="12">
    <source>
        <dbReference type="EnsemblMetazoa" id="XP_014248812.1"/>
    </source>
</evidence>
<keyword evidence="4" id="KW-1003">Cell membrane</keyword>
<dbReference type="RefSeq" id="XP_014248812.1">
    <property type="nucleotide sequence ID" value="XM_014393326.2"/>
</dbReference>
<evidence type="ECO:0000256" key="10">
    <source>
        <dbReference type="ARBA" id="ARBA00023303"/>
    </source>
</evidence>
<reference evidence="12" key="1">
    <citation type="submission" date="2022-01" db="UniProtKB">
        <authorList>
            <consortium name="EnsemblMetazoa"/>
        </authorList>
    </citation>
    <scope>IDENTIFICATION</scope>
</reference>
<protein>
    <recommendedName>
        <fullName evidence="14">Otopetrin-2</fullName>
    </recommendedName>
</protein>
<feature type="transmembrane region" description="Helical" evidence="11">
    <location>
        <begin position="517"/>
        <end position="538"/>
    </location>
</feature>
<dbReference type="OrthoDB" id="6429739at2759"/>
<keyword evidence="3" id="KW-0813">Transport</keyword>
<sequence length="567" mass="64724">MDGFHAPMKRNSADPRAYHSNISIVAQSDSQKLHRNAFRRASAVFSKLLQQPEDKESKKEDQVTDDVLSKLLSATYCQTLVLLGFVLPLAEAIVDSISPKIYQGFYIYLCSLSLIYLCWMYASLVKDRTVVNIINSYKGDEAAYNAVKRRFRGPINRYGSYYLRLGAVAFGIGSMVYSGLEFGKILDVKNHPECKNIAQALVPACKMILTIAQMQFIFLNSRNMDLCQKPIVSRFGLMHMIATNLCEWLKVIIQETKDELELSGHGKHGLKNESECRKTDIMSSLVQNASPFLFPCTIEYSLICAVIMLEMWKDVKTAAKNQLVPHKSNTVKVEMKQAQLFTVDCSNAHKGLFCGVVFLVITIICLIIHYVFSEHNEYKSAAVGVINTCEMILFVVSFLAVFFAALRLRSAMIVHKRPAMCLDTWLLLVGQIGVSLYGMFRVVKLLMSDAWIWNEIARLVQSSSQTLFVVHAWRLRSKSVQRPARQLITFLLMTNMALWLVNTFVRNRISTDDQIFQLLVPAIWTTIGKLVMPLVIFYRFHSTICFFEIWKNTYKPTKPFLVRHYQL</sequence>
<dbReference type="PANTHER" id="PTHR21522:SF30">
    <property type="entry name" value="GH01206P"/>
    <property type="match status" value="1"/>
</dbReference>
<feature type="transmembrane region" description="Helical" evidence="11">
    <location>
        <begin position="67"/>
        <end position="89"/>
    </location>
</feature>
<dbReference type="InterPro" id="IPR004878">
    <property type="entry name" value="Otopetrin"/>
</dbReference>
<dbReference type="KEGG" id="clec:106666257"/>
<dbReference type="GO" id="GO:0005886">
    <property type="term" value="C:plasma membrane"/>
    <property type="evidence" value="ECO:0007669"/>
    <property type="project" value="UniProtKB-SubCell"/>
</dbReference>
<evidence type="ECO:0000256" key="9">
    <source>
        <dbReference type="ARBA" id="ARBA00023136"/>
    </source>
</evidence>
<dbReference type="PANTHER" id="PTHR21522">
    <property type="entry name" value="PROTON CHANNEL OTOP"/>
    <property type="match status" value="1"/>
</dbReference>
<keyword evidence="8" id="KW-0406">Ion transport</keyword>
<evidence type="ECO:0000256" key="7">
    <source>
        <dbReference type="ARBA" id="ARBA00022989"/>
    </source>
</evidence>
<evidence type="ECO:0008006" key="14">
    <source>
        <dbReference type="Google" id="ProtNLM"/>
    </source>
</evidence>
<name>A0A8I6RPM5_CIMLE</name>
<dbReference type="OMA" id="INTCEMI"/>